<dbReference type="AlphaFoldDB" id="A0A6C0B414"/>
<protein>
    <submittedName>
        <fullName evidence="1">Uncharacterized protein</fullName>
    </submittedName>
</protein>
<evidence type="ECO:0000313" key="1">
    <source>
        <dbReference type="EMBL" id="QHS86213.1"/>
    </source>
</evidence>
<reference evidence="1" key="1">
    <citation type="journal article" date="2020" name="Nature">
        <title>Giant virus diversity and host interactions through global metagenomics.</title>
        <authorList>
            <person name="Schulz F."/>
            <person name="Roux S."/>
            <person name="Paez-Espino D."/>
            <person name="Jungbluth S."/>
            <person name="Walsh D.A."/>
            <person name="Denef V.J."/>
            <person name="McMahon K.D."/>
            <person name="Konstantinidis K.T."/>
            <person name="Eloe-Fadrosh E.A."/>
            <person name="Kyrpides N.C."/>
            <person name="Woyke T."/>
        </authorList>
    </citation>
    <scope>NUCLEOTIDE SEQUENCE</scope>
    <source>
        <strain evidence="1">GVMAG-M-3300009187-29</strain>
    </source>
</reference>
<accession>A0A6C0B414</accession>
<dbReference type="EMBL" id="MN739052">
    <property type="protein sequence ID" value="QHS86213.1"/>
    <property type="molecule type" value="Genomic_DNA"/>
</dbReference>
<name>A0A6C0B414_9ZZZZ</name>
<proteinExistence type="predicted"/>
<organism evidence="1">
    <name type="scientific">viral metagenome</name>
    <dbReference type="NCBI Taxonomy" id="1070528"/>
    <lineage>
        <taxon>unclassified sequences</taxon>
        <taxon>metagenomes</taxon>
        <taxon>organismal metagenomes</taxon>
    </lineage>
</organism>
<sequence>MGSVTNHLPVATALLVGHGKLVPDVHPVAILTINALATNLDLNLGNDLLANEAEPTSPDTTARSTVHVLVDLRENKLEVGAVAQIAVAADRAGHATAKIGLTREGLLDRLHGKVGMAAVRHLPESNLGGTRKEHVLGTVSDKLHKSSTHGATLLYTMLRK</sequence>